<keyword evidence="7 9" id="KW-0472">Membrane</keyword>
<dbReference type="FunFam" id="2.30.30.60:FF:000003">
    <property type="entry name" value="Predicted mechanosensitive ion channel"/>
    <property type="match status" value="1"/>
</dbReference>
<dbReference type="Proteomes" id="UP001187471">
    <property type="component" value="Unassembled WGS sequence"/>
</dbReference>
<keyword evidence="5 11" id="KW-1133">Transmembrane helix</keyword>
<evidence type="ECO:0000313" key="14">
    <source>
        <dbReference type="EMBL" id="KAK2994026.1"/>
    </source>
</evidence>
<feature type="domain" description="Mechanosensitive ion channel protein Msy1/2-like transmembrane" evidence="13">
    <location>
        <begin position="158"/>
        <end position="312"/>
    </location>
</feature>
<keyword evidence="15" id="KW-1185">Reference proteome</keyword>
<dbReference type="GO" id="GO:0006820">
    <property type="term" value="P:monoatomic anion transport"/>
    <property type="evidence" value="ECO:0007669"/>
    <property type="project" value="TreeGrafter"/>
</dbReference>
<keyword evidence="3" id="KW-0813">Transport</keyword>
<evidence type="ECO:0000259" key="12">
    <source>
        <dbReference type="Pfam" id="PF00924"/>
    </source>
</evidence>
<reference evidence="14" key="1">
    <citation type="submission" date="2022-12" db="EMBL/GenBank/DDBJ databases">
        <title>Draft genome assemblies for two species of Escallonia (Escalloniales).</title>
        <authorList>
            <person name="Chanderbali A."/>
            <person name="Dervinis C."/>
            <person name="Anghel I."/>
            <person name="Soltis D."/>
            <person name="Soltis P."/>
            <person name="Zapata F."/>
        </authorList>
    </citation>
    <scope>NUCLEOTIDE SEQUENCE</scope>
    <source>
        <strain evidence="14">UCBG92.1500</strain>
        <tissue evidence="14">Leaf</tissue>
    </source>
</reference>
<feature type="transmembrane region" description="Helical" evidence="11">
    <location>
        <begin position="280"/>
        <end position="300"/>
    </location>
</feature>
<dbReference type="GO" id="GO:0005886">
    <property type="term" value="C:plasma membrane"/>
    <property type="evidence" value="ECO:0007669"/>
    <property type="project" value="UniProtKB-UniRule"/>
</dbReference>
<gene>
    <name evidence="14" type="ORF">RJ640_018783</name>
</gene>
<feature type="region of interest" description="Disordered" evidence="10">
    <location>
        <begin position="104"/>
        <end position="139"/>
    </location>
</feature>
<feature type="transmembrane region" description="Helical" evidence="11">
    <location>
        <begin position="205"/>
        <end position="228"/>
    </location>
</feature>
<evidence type="ECO:0000256" key="4">
    <source>
        <dbReference type="ARBA" id="ARBA00022692"/>
    </source>
</evidence>
<dbReference type="PANTHER" id="PTHR31618">
    <property type="entry name" value="MECHANOSENSITIVE ION CHANNEL PROTEIN 5"/>
    <property type="match status" value="1"/>
</dbReference>
<dbReference type="GO" id="GO:0008381">
    <property type="term" value="F:mechanosensitive monoatomic ion channel activity"/>
    <property type="evidence" value="ECO:0007669"/>
    <property type="project" value="TreeGrafter"/>
</dbReference>
<feature type="region of interest" description="Disordered" evidence="10">
    <location>
        <begin position="1"/>
        <end position="90"/>
    </location>
</feature>
<dbReference type="InterPro" id="IPR058650">
    <property type="entry name" value="Msy1/2-like"/>
</dbReference>
<dbReference type="Gene3D" id="2.30.30.60">
    <property type="match status" value="1"/>
</dbReference>
<proteinExistence type="inferred from homology"/>
<dbReference type="PIRSF" id="PIRSF017209">
    <property type="entry name" value="Memb_At2g17000_prd"/>
    <property type="match status" value="1"/>
</dbReference>
<feature type="transmembrane region" description="Helical" evidence="11">
    <location>
        <begin position="505"/>
        <end position="525"/>
    </location>
</feature>
<keyword evidence="6" id="KW-0406">Ion transport</keyword>
<accession>A0AA88S168</accession>
<dbReference type="InterPro" id="IPR023408">
    <property type="entry name" value="MscS_beta-dom_sf"/>
</dbReference>
<protein>
    <recommendedName>
        <fullName evidence="9">Mechanosensitive ion channel protein</fullName>
    </recommendedName>
</protein>
<evidence type="ECO:0000256" key="7">
    <source>
        <dbReference type="ARBA" id="ARBA00023136"/>
    </source>
</evidence>
<dbReference type="GO" id="GO:0050982">
    <property type="term" value="P:detection of mechanical stimulus"/>
    <property type="evidence" value="ECO:0007669"/>
    <property type="project" value="TreeGrafter"/>
</dbReference>
<feature type="compositionally biased region" description="Basic residues" evidence="10">
    <location>
        <begin position="64"/>
        <end position="76"/>
    </location>
</feature>
<keyword evidence="8" id="KW-0407">Ion channel</keyword>
<feature type="transmembrane region" description="Helical" evidence="11">
    <location>
        <begin position="537"/>
        <end position="560"/>
    </location>
</feature>
<evidence type="ECO:0000256" key="11">
    <source>
        <dbReference type="SAM" id="Phobius"/>
    </source>
</evidence>
<evidence type="ECO:0000313" key="15">
    <source>
        <dbReference type="Proteomes" id="UP001187471"/>
    </source>
</evidence>
<evidence type="ECO:0000256" key="9">
    <source>
        <dbReference type="PIRNR" id="PIRNR017209"/>
    </source>
</evidence>
<dbReference type="Pfam" id="PF00924">
    <property type="entry name" value="MS_channel_2nd"/>
    <property type="match status" value="1"/>
</dbReference>
<evidence type="ECO:0000256" key="8">
    <source>
        <dbReference type="ARBA" id="ARBA00023303"/>
    </source>
</evidence>
<organism evidence="14 15">
    <name type="scientific">Escallonia rubra</name>
    <dbReference type="NCBI Taxonomy" id="112253"/>
    <lineage>
        <taxon>Eukaryota</taxon>
        <taxon>Viridiplantae</taxon>
        <taxon>Streptophyta</taxon>
        <taxon>Embryophyta</taxon>
        <taxon>Tracheophyta</taxon>
        <taxon>Spermatophyta</taxon>
        <taxon>Magnoliopsida</taxon>
        <taxon>eudicotyledons</taxon>
        <taxon>Gunneridae</taxon>
        <taxon>Pentapetalae</taxon>
        <taxon>asterids</taxon>
        <taxon>campanulids</taxon>
        <taxon>Escalloniales</taxon>
        <taxon>Escalloniaceae</taxon>
        <taxon>Escallonia</taxon>
    </lineage>
</organism>
<dbReference type="InterPro" id="IPR016688">
    <property type="entry name" value="MscS-like_plants/fungi"/>
</dbReference>
<evidence type="ECO:0000256" key="6">
    <source>
        <dbReference type="ARBA" id="ARBA00023065"/>
    </source>
</evidence>
<sequence length="731" mass="83397">MMDSERSSEVVVVISGEEEKNAASKGGVDAPGSCPSPEIARLYSSPNKPAKISTAKGLTERKSMSRSRSLHSKPKSRFGEQSLPIDPNMFDDIPLPRLEELRETSVSPLRNTSNRSSPHNKVTSKERTPKTPLMMPSSQGVGAEDEEICEKVSLGKELKYKRVKMKVTMEWIVFVCVTGCLLASLRIEKFERSRLWGLEIWKWCVLIMVIFCGLRITNWIMRFVVLLIELNFFLRRKVLYFVHALKKSVQVFIWLTLVLLTWVLLFTNNKVKRSAIVHDLLDYTTGTIISLLIGTFLWLVKTLLLKILASSFHVNTFFDRIKESIFHQYILLTLSGPPLLGRKNTSQLSVRQRQKKGKGKQVIDINKLHEMKREKVSAWTMKMLVDVISSSGLSTISNAHEEIDEGEGERKDKEITSEMEAHAAAIDIFRNIVQPNCNGIVEKALRRFMLQEEVDLVLPLIDVADKGRIDKIALIAWVVKVYKERKALAHTLNDTKTAVKQLNKLVTGVLIVVIVVVWLLLMGIATTKVLFLLSSQLVVAAFMFGNTCKNIFEAVIFVFVMHPFDVGDRCVIDGVQMIVEEMNILTTVFLKFDNEKIYYPNSVLATKPISNFYRSPEMGDSLEFSIDFMTPAEKIGTLKETIKKYLKENSRHWQPNHNVVVKEIVNVNKIKMALSFNHTINFQDFPEKSRRRSELVMEMKRIFHMLEIKYNLLPQDVNLVKQETTPTGSNT</sequence>
<evidence type="ECO:0000256" key="1">
    <source>
        <dbReference type="ARBA" id="ARBA00004127"/>
    </source>
</evidence>
<feature type="transmembrane region" description="Helical" evidence="11">
    <location>
        <begin position="249"/>
        <end position="268"/>
    </location>
</feature>
<dbReference type="PANTHER" id="PTHR31618:SF20">
    <property type="entry name" value="MECHANOSENSITIVE ION CHANNEL PROTEIN 10"/>
    <property type="match status" value="1"/>
</dbReference>
<evidence type="ECO:0000259" key="13">
    <source>
        <dbReference type="Pfam" id="PF25886"/>
    </source>
</evidence>
<comment type="subcellular location">
    <subcellularLocation>
        <location evidence="1">Endomembrane system</location>
        <topology evidence="1">Multi-pass membrane protein</topology>
    </subcellularLocation>
    <subcellularLocation>
        <location evidence="9">Membrane</location>
    </subcellularLocation>
</comment>
<name>A0AA88S168_9ASTE</name>
<dbReference type="Pfam" id="PF25886">
    <property type="entry name" value="Msy1"/>
    <property type="match status" value="1"/>
</dbReference>
<comment type="caution">
    <text evidence="14">The sequence shown here is derived from an EMBL/GenBank/DDBJ whole genome shotgun (WGS) entry which is preliminary data.</text>
</comment>
<evidence type="ECO:0000256" key="3">
    <source>
        <dbReference type="ARBA" id="ARBA00022448"/>
    </source>
</evidence>
<feature type="domain" description="Mechanosensitive ion channel MscS" evidence="12">
    <location>
        <begin position="548"/>
        <end position="612"/>
    </location>
</feature>
<dbReference type="InterPro" id="IPR006685">
    <property type="entry name" value="MscS_channel_2nd"/>
</dbReference>
<feature type="transmembrane region" description="Helical" evidence="11">
    <location>
        <begin position="167"/>
        <end position="185"/>
    </location>
</feature>
<keyword evidence="4 11" id="KW-0812">Transmembrane</keyword>
<evidence type="ECO:0000256" key="5">
    <source>
        <dbReference type="ARBA" id="ARBA00022989"/>
    </source>
</evidence>
<evidence type="ECO:0000256" key="10">
    <source>
        <dbReference type="SAM" id="MobiDB-lite"/>
    </source>
</evidence>
<comment type="similarity">
    <text evidence="2 9">Belongs to the MscS (TC 1.A.23) family.</text>
</comment>
<feature type="compositionally biased region" description="Polar residues" evidence="10">
    <location>
        <begin position="104"/>
        <end position="121"/>
    </location>
</feature>
<dbReference type="SUPFAM" id="SSF50182">
    <property type="entry name" value="Sm-like ribonucleoproteins"/>
    <property type="match status" value="1"/>
</dbReference>
<evidence type="ECO:0000256" key="2">
    <source>
        <dbReference type="ARBA" id="ARBA00008017"/>
    </source>
</evidence>
<dbReference type="AlphaFoldDB" id="A0AA88S168"/>
<dbReference type="EMBL" id="JAVXUO010000248">
    <property type="protein sequence ID" value="KAK2994026.1"/>
    <property type="molecule type" value="Genomic_DNA"/>
</dbReference>
<dbReference type="InterPro" id="IPR010920">
    <property type="entry name" value="LSM_dom_sf"/>
</dbReference>